<comment type="subunit">
    <text evidence="10">Component of the FACT complex, a stable heterodimer of SPT16 and SSRP.</text>
</comment>
<dbReference type="PANTHER" id="PTHR13980">
    <property type="entry name" value="CDC68 RELATED"/>
    <property type="match status" value="1"/>
</dbReference>
<keyword evidence="2 11" id="KW-0158">Chromosome</keyword>
<evidence type="ECO:0000259" key="14">
    <source>
        <dbReference type="SMART" id="SM01286"/>
    </source>
</evidence>
<keyword evidence="8 11" id="KW-0234">DNA repair</keyword>
<feature type="region of interest" description="Disordered" evidence="12">
    <location>
        <begin position="1"/>
        <end position="20"/>
    </location>
</feature>
<feature type="region of interest" description="Disordered" evidence="12">
    <location>
        <begin position="457"/>
        <end position="532"/>
    </location>
</feature>
<keyword evidence="4 11" id="KW-0227">DNA damage</keyword>
<feature type="compositionally biased region" description="Gly residues" evidence="12">
    <location>
        <begin position="7"/>
        <end position="20"/>
    </location>
</feature>
<dbReference type="InterPro" id="IPR056595">
    <property type="entry name" value="Fact-SPT16_PH"/>
</dbReference>
<dbReference type="GO" id="GO:0031491">
    <property type="term" value="F:nucleosome binding"/>
    <property type="evidence" value="ECO:0007669"/>
    <property type="project" value="TreeGrafter"/>
</dbReference>
<evidence type="ECO:0000256" key="7">
    <source>
        <dbReference type="ARBA" id="ARBA00023163"/>
    </source>
</evidence>
<dbReference type="Gene3D" id="2.30.29.210">
    <property type="entry name" value="FACT complex subunit Spt16p/Cdc68p"/>
    <property type="match status" value="1"/>
</dbReference>
<reference evidence="16" key="2">
    <citation type="submission" date="2017-06" db="EMBL/GenBank/DDBJ databases">
        <title>The pomegranate genome and the genomics of punicalagin biosynthesis.</title>
        <authorList>
            <person name="Xu C."/>
        </authorList>
    </citation>
    <scope>NUCLEOTIDE SEQUENCE [LARGE SCALE GENOMIC DNA]</scope>
    <source>
        <tissue evidence="16">Fresh leaf</tissue>
    </source>
</reference>
<evidence type="ECO:0000256" key="8">
    <source>
        <dbReference type="ARBA" id="ARBA00023204"/>
    </source>
</evidence>
<feature type="compositionally biased region" description="Basic and acidic residues" evidence="12">
    <location>
        <begin position="1011"/>
        <end position="1033"/>
    </location>
</feature>
<dbReference type="PANTHER" id="PTHR13980:SF18">
    <property type="entry name" value="FACT COMPLEX SUBUNIT SPT16"/>
    <property type="match status" value="1"/>
</dbReference>
<evidence type="ECO:0000259" key="15">
    <source>
        <dbReference type="SMART" id="SM01287"/>
    </source>
</evidence>
<organism evidence="16 18">
    <name type="scientific">Punica granatum</name>
    <name type="common">Pomegranate</name>
    <dbReference type="NCBI Taxonomy" id="22663"/>
    <lineage>
        <taxon>Eukaryota</taxon>
        <taxon>Viridiplantae</taxon>
        <taxon>Streptophyta</taxon>
        <taxon>Embryophyta</taxon>
        <taxon>Tracheophyta</taxon>
        <taxon>Spermatophyta</taxon>
        <taxon>Magnoliopsida</taxon>
        <taxon>eudicotyledons</taxon>
        <taxon>Gunneridae</taxon>
        <taxon>Pentapetalae</taxon>
        <taxon>rosids</taxon>
        <taxon>malvids</taxon>
        <taxon>Myrtales</taxon>
        <taxon>Lythraceae</taxon>
        <taxon>Punica</taxon>
    </lineage>
</organism>
<dbReference type="Gene3D" id="2.30.29.150">
    <property type="match status" value="1"/>
</dbReference>
<evidence type="ECO:0000256" key="11">
    <source>
        <dbReference type="RuleBase" id="RU367052"/>
    </source>
</evidence>
<dbReference type="InterPro" id="IPR029149">
    <property type="entry name" value="Creatin/AminoP/Spt16_N"/>
</dbReference>
<dbReference type="SMART" id="SM01285">
    <property type="entry name" value="FACT-Spt16_Nlob"/>
    <property type="match status" value="1"/>
</dbReference>
<dbReference type="FunFam" id="3.90.230.10:FF:000005">
    <property type="entry name" value="FACT complex subunit spt16"/>
    <property type="match status" value="1"/>
</dbReference>
<dbReference type="GO" id="GO:0006260">
    <property type="term" value="P:DNA replication"/>
    <property type="evidence" value="ECO:0007669"/>
    <property type="project" value="UniProtKB-KW"/>
</dbReference>
<keyword evidence="9 11" id="KW-0539">Nucleus</keyword>
<dbReference type="InterPro" id="IPR013719">
    <property type="entry name" value="RTT106/SPT16-like_middle_dom"/>
</dbReference>
<evidence type="ECO:0000256" key="2">
    <source>
        <dbReference type="ARBA" id="ARBA00022454"/>
    </source>
</evidence>
<evidence type="ECO:0000313" key="18">
    <source>
        <dbReference type="Proteomes" id="UP000197138"/>
    </source>
</evidence>
<evidence type="ECO:0000256" key="3">
    <source>
        <dbReference type="ARBA" id="ARBA00022705"/>
    </source>
</evidence>
<evidence type="ECO:0000313" key="19">
    <source>
        <dbReference type="Proteomes" id="UP000233551"/>
    </source>
</evidence>
<comment type="function">
    <text evidence="11">Component of the FACT complex, a general chromatin factor that acts to reorganize nucleosomes. The FACT complex is involved in multiple processes that require DNA as a template such as mRNA elongation, DNA replication and DNA repair. During transcription elongation the FACT complex acts as a histone chaperone that both destabilizes and restores nucleosomal structure. It facilitates the passage of RNA polymerase II and transcription by promoting the dissociation of one histone H2A-H2B dimer from the nucleosome, then subsequently promotes the reestablishment of the nucleosome following the passage of RNA polymerase II.</text>
</comment>
<feature type="compositionally biased region" description="Basic and acidic residues" evidence="12">
    <location>
        <begin position="486"/>
        <end position="516"/>
    </location>
</feature>
<dbReference type="FunFam" id="2.30.29.150:FF:000004">
    <property type="entry name" value="FACT complex subunit SPT16"/>
    <property type="match status" value="1"/>
</dbReference>
<comment type="caution">
    <text evidence="16">The sequence shown here is derived from an EMBL/GenBank/DDBJ whole genome shotgun (WGS) entry which is preliminary data.</text>
</comment>
<keyword evidence="7 11" id="KW-0804">Transcription</keyword>
<dbReference type="InterPro" id="IPR033825">
    <property type="entry name" value="Spt16_M24"/>
</dbReference>
<dbReference type="Proteomes" id="UP000233551">
    <property type="component" value="Unassembled WGS sequence"/>
</dbReference>
<dbReference type="Pfam" id="PF08512">
    <property type="entry name" value="Rttp106-like_middle"/>
    <property type="match status" value="1"/>
</dbReference>
<dbReference type="AlphaFoldDB" id="A0A218XFB5"/>
<dbReference type="InterPro" id="IPR013953">
    <property type="entry name" value="FACT_SPT16_M"/>
</dbReference>
<dbReference type="OrthoDB" id="10251642at2759"/>
<comment type="subcellular location">
    <subcellularLocation>
        <location evidence="11">Nucleus</location>
    </subcellularLocation>
    <subcellularLocation>
        <location evidence="11">Chromosome</location>
    </subcellularLocation>
</comment>
<proteinExistence type="inferred from homology"/>
<keyword evidence="6" id="KW-0175">Coiled coil</keyword>
<comment type="similarity">
    <text evidence="1 11">Belongs to the peptidase M24 family. SPT16 subfamily.</text>
</comment>
<evidence type="ECO:0000256" key="12">
    <source>
        <dbReference type="SAM" id="MobiDB-lite"/>
    </source>
</evidence>
<evidence type="ECO:0000313" key="16">
    <source>
        <dbReference type="EMBL" id="OWM83614.1"/>
    </source>
</evidence>
<evidence type="ECO:0000256" key="1">
    <source>
        <dbReference type="ARBA" id="ARBA00010779"/>
    </source>
</evidence>
<feature type="region of interest" description="Disordered" evidence="12">
    <location>
        <begin position="958"/>
        <end position="1068"/>
    </location>
</feature>
<dbReference type="CDD" id="cd01091">
    <property type="entry name" value="CDC68-like"/>
    <property type="match status" value="1"/>
</dbReference>
<dbReference type="InterPro" id="IPR048969">
    <property type="entry name" value="FACT_SPT16_C"/>
</dbReference>
<dbReference type="Pfam" id="PF14826">
    <property type="entry name" value="FACT-Spt16_Nlob"/>
    <property type="match status" value="1"/>
</dbReference>
<dbReference type="Gene3D" id="3.90.230.10">
    <property type="entry name" value="Creatinase/methionine aminopeptidase superfamily"/>
    <property type="match status" value="1"/>
</dbReference>
<feature type="domain" description="FACT complex subunit SPT16 middle" evidence="14">
    <location>
        <begin position="555"/>
        <end position="709"/>
    </location>
</feature>
<dbReference type="SMART" id="SM01287">
    <property type="entry name" value="Rtt106"/>
    <property type="match status" value="1"/>
</dbReference>
<feature type="domain" description="FACT complex subunit SPT16 N-terminal lobe" evidence="13">
    <location>
        <begin position="26"/>
        <end position="191"/>
    </location>
</feature>
<dbReference type="GO" id="GO:0035101">
    <property type="term" value="C:FACT complex"/>
    <property type="evidence" value="ECO:0007669"/>
    <property type="project" value="UniProtKB-UniRule"/>
</dbReference>
<feature type="domain" description="Histone chaperone RTT106/FACT complex subunit SPT16-like middle" evidence="15">
    <location>
        <begin position="834"/>
        <end position="924"/>
    </location>
</feature>
<dbReference type="EMBL" id="MTKT01001810">
    <property type="protein sequence ID" value="OWM83614.1"/>
    <property type="molecule type" value="Genomic_DNA"/>
</dbReference>
<keyword evidence="3 11" id="KW-0235">DNA replication</keyword>
<feature type="compositionally biased region" description="Acidic residues" evidence="12">
    <location>
        <begin position="979"/>
        <end position="1010"/>
    </location>
</feature>
<evidence type="ECO:0000256" key="6">
    <source>
        <dbReference type="ARBA" id="ARBA00023054"/>
    </source>
</evidence>
<keyword evidence="5 11" id="KW-0805">Transcription regulation</keyword>
<dbReference type="InterPro" id="IPR029148">
    <property type="entry name" value="FACT-SPT16_Nlobe"/>
</dbReference>
<dbReference type="GeneID" id="116202448"/>
<dbReference type="FunFam" id="3.40.350.10:FF:000006">
    <property type="entry name" value="FACT complex subunit SPT16"/>
    <property type="match status" value="1"/>
</dbReference>
<dbReference type="Pfam" id="PF00557">
    <property type="entry name" value="Peptidase_M24"/>
    <property type="match status" value="1"/>
</dbReference>
<evidence type="ECO:0000256" key="10">
    <source>
        <dbReference type="ARBA" id="ARBA00062995"/>
    </source>
</evidence>
<evidence type="ECO:0000313" key="17">
    <source>
        <dbReference type="EMBL" id="PKI59337.1"/>
    </source>
</evidence>
<sequence>MADHRNGGGQPANGKASGGGANSYKIDLENFSRRLKLLYSNWNEQKDDLWGSADVIAIATPPESQDLRYLKSSALNMWLFGFEFPETIMVFTRKQIHFLCTQKKASVLEVVTRSARDAVGVDILMHVKARGDDGIASIDAILNAISALSKGDATPVVGYPVREAPEGRLLENWTEKLKSANFQLTDVTNGLSDLFAVKDGNEILSIKKAAYLTANVMKNYVVPKLENVIDEEKKVTHSSLMEDTEKAIQDPSKAKVKLKADNVDICYPPIFQSGGEFDLRPSAASNDELLYYDSASVIICAVGSRYNSYCSNIARTFLIDANPLQIKAYEVLLKAQETAINSLKPGSKLNAAYHAAVSVVEKDAPELVPHLTKSAGTGIGLEFRESGFNINAKNERVVKQNMAFNVSLGFQNLQNQTKNPKNQNFSLLLADTVIVGEKVEVATHVSTKAVKDVAYSFNEDQEEEERPKVKPEAANGAEPIMSKTTLRSDNHEISKEELRRQHQAELARQKNEETARRLAGGGSGGGDSRSASKTSADLIAYKSVNDLPPPRDLMIQVDQRNEAVLLPIYGSMVPFHVATIRTVSSQADTNRNCYIRIIFNVPGTPFNPHDANTLKTQGSIYLKEVSFRSKDPRHISEAVQQIKALRRQVMARESERAERATLVTQEKLQLAGSRFKPIRLSDLWIRPAFGGRGRKIPGTLEAHVNGFRYSTTRQDERVDIMFGNIKHSFFQPAEREMITLLHFHLHNHIMVGNRKTKDVQFYVEVMDVVQTLGGGKRSAYDPDEIEEEQRERDRKNKINMDFGNFVNRVNDLWSQPQFSTMDLEFDQPLRELGFHGVPYKASAFIVPTSSCLVELIETPFLVVTLSEIEIVNLERVGLGQKNFDMAIVFKDFKKDVLRIDSIPSTSLDGIKEWLDTTDIKYYESRLNLNWRQILKTITDDPQSFVDGGGWEFLNLEVSDSDSEKSEESDQGYEPSDVQSESESDDDASDSESLVESEEEEEQDSEVDSEEEKGKTWEELEREASNADREKGDESDSEEERRKRKMKATFGKGRPGPSSNSMRKRAKLR</sequence>
<dbReference type="InterPro" id="IPR000994">
    <property type="entry name" value="Pept_M24"/>
</dbReference>
<dbReference type="Pfam" id="PF24824">
    <property type="entry name" value="PH_SPT16"/>
    <property type="match status" value="1"/>
</dbReference>
<protein>
    <recommendedName>
        <fullName evidence="11">FACT complex subunit</fullName>
    </recommendedName>
</protein>
<dbReference type="InterPro" id="IPR011993">
    <property type="entry name" value="PH-like_dom_sf"/>
</dbReference>
<evidence type="ECO:0000259" key="13">
    <source>
        <dbReference type="SMART" id="SM01285"/>
    </source>
</evidence>
<evidence type="ECO:0000256" key="4">
    <source>
        <dbReference type="ARBA" id="ARBA00022763"/>
    </source>
</evidence>
<dbReference type="STRING" id="22663.A0A218XFB5"/>
<dbReference type="GO" id="GO:0006368">
    <property type="term" value="P:transcription elongation by RNA polymerase II"/>
    <property type="evidence" value="ECO:0007669"/>
    <property type="project" value="TreeGrafter"/>
</dbReference>
<dbReference type="InterPro" id="IPR040258">
    <property type="entry name" value="Spt16"/>
</dbReference>
<reference evidence="17 19" key="3">
    <citation type="submission" date="2017-11" db="EMBL/GenBank/DDBJ databases">
        <title>De-novo sequencing of pomegranate (Punica granatum L.) genome.</title>
        <authorList>
            <person name="Akparov Z."/>
            <person name="Amiraslanov A."/>
            <person name="Hajiyeva S."/>
            <person name="Abbasov M."/>
            <person name="Kaur K."/>
            <person name="Hamwieh A."/>
            <person name="Solovyev V."/>
            <person name="Salamov A."/>
            <person name="Braich B."/>
            <person name="Kosarev P."/>
            <person name="Mahmoud A."/>
            <person name="Hajiyev E."/>
            <person name="Babayeva S."/>
            <person name="Izzatullayeva V."/>
            <person name="Mammadov A."/>
            <person name="Mammadov A."/>
            <person name="Sharifova S."/>
            <person name="Ojaghi J."/>
            <person name="Eynullazada K."/>
            <person name="Bayramov B."/>
            <person name="Abdulazimova A."/>
            <person name="Shahmuradov I."/>
        </authorList>
    </citation>
    <scope>NUCLEOTIDE SEQUENCE [LARGE SCALE GENOMIC DNA]</scope>
    <source>
        <strain evidence="17">AG2017</strain>
        <strain evidence="19">cv. AG2017</strain>
        <tissue evidence="17">Leaf</tissue>
    </source>
</reference>
<dbReference type="GO" id="GO:0006281">
    <property type="term" value="P:DNA repair"/>
    <property type="evidence" value="ECO:0007669"/>
    <property type="project" value="UniProtKB-UniRule"/>
</dbReference>
<dbReference type="InterPro" id="IPR036005">
    <property type="entry name" value="Creatinase/aminopeptidase-like"/>
</dbReference>
<dbReference type="FunFam" id="2.30.29.210:FF:000002">
    <property type="entry name" value="FACT complex subunit SPT16"/>
    <property type="match status" value="1"/>
</dbReference>
<dbReference type="Gene3D" id="3.40.350.10">
    <property type="entry name" value="Creatinase/prolidase N-terminal domain"/>
    <property type="match status" value="1"/>
</dbReference>
<dbReference type="EMBL" id="PGOL01001294">
    <property type="protein sequence ID" value="PKI59337.1"/>
    <property type="molecule type" value="Genomic_DNA"/>
</dbReference>
<dbReference type="FunFam" id="2.30.29.30:FF:000017">
    <property type="entry name" value="FACT complex subunit SPT16"/>
    <property type="match status" value="1"/>
</dbReference>
<evidence type="ECO:0000256" key="5">
    <source>
        <dbReference type="ARBA" id="ARBA00023015"/>
    </source>
</evidence>
<dbReference type="Gene3D" id="2.30.29.30">
    <property type="entry name" value="Pleckstrin-homology domain (PH domain)/Phosphotyrosine-binding domain (PTB)"/>
    <property type="match status" value="1"/>
</dbReference>
<evidence type="ECO:0000256" key="9">
    <source>
        <dbReference type="ARBA" id="ARBA00023242"/>
    </source>
</evidence>
<accession>A0A218XFB5</accession>
<keyword evidence="19" id="KW-1185">Reference proteome</keyword>
<gene>
    <name evidence="16" type="ORF">CDL15_Pgr004043</name>
    <name evidence="17" type="ORF">CRG98_020268</name>
</gene>
<dbReference type="Pfam" id="PF21091">
    <property type="entry name" value="SPT16_C"/>
    <property type="match status" value="1"/>
</dbReference>
<dbReference type="Proteomes" id="UP000197138">
    <property type="component" value="Unassembled WGS sequence"/>
</dbReference>
<reference evidence="18" key="1">
    <citation type="journal article" date="2017" name="Plant J.">
        <title>The pomegranate (Punica granatum L.) genome and the genomics of punicalagin biosynthesis.</title>
        <authorList>
            <person name="Qin G."/>
            <person name="Xu C."/>
            <person name="Ming R."/>
            <person name="Tang H."/>
            <person name="Guyot R."/>
            <person name="Kramer E.M."/>
            <person name="Hu Y."/>
            <person name="Yi X."/>
            <person name="Qi Y."/>
            <person name="Xu X."/>
            <person name="Gao Z."/>
            <person name="Pan H."/>
            <person name="Jian J."/>
            <person name="Tian Y."/>
            <person name="Yue Z."/>
            <person name="Xu Y."/>
        </authorList>
    </citation>
    <scope>NUCLEOTIDE SEQUENCE [LARGE SCALE GENOMIC DNA]</scope>
    <source>
        <strain evidence="18">cv. Dabenzi</strain>
    </source>
</reference>
<dbReference type="SMART" id="SM01286">
    <property type="entry name" value="SPT16"/>
    <property type="match status" value="1"/>
</dbReference>
<dbReference type="Pfam" id="PF08644">
    <property type="entry name" value="SPT16"/>
    <property type="match status" value="1"/>
</dbReference>
<name>A0A218XFB5_PUNGR</name>
<dbReference type="SUPFAM" id="SSF55920">
    <property type="entry name" value="Creatinase/aminopeptidase"/>
    <property type="match status" value="1"/>
</dbReference>